<evidence type="ECO:0000313" key="3">
    <source>
        <dbReference type="Proteomes" id="UP000314294"/>
    </source>
</evidence>
<proteinExistence type="predicted"/>
<organism evidence="2 3">
    <name type="scientific">Liparis tanakae</name>
    <name type="common">Tanaka's snailfish</name>
    <dbReference type="NCBI Taxonomy" id="230148"/>
    <lineage>
        <taxon>Eukaryota</taxon>
        <taxon>Metazoa</taxon>
        <taxon>Chordata</taxon>
        <taxon>Craniata</taxon>
        <taxon>Vertebrata</taxon>
        <taxon>Euteleostomi</taxon>
        <taxon>Actinopterygii</taxon>
        <taxon>Neopterygii</taxon>
        <taxon>Teleostei</taxon>
        <taxon>Neoteleostei</taxon>
        <taxon>Acanthomorphata</taxon>
        <taxon>Eupercaria</taxon>
        <taxon>Perciformes</taxon>
        <taxon>Cottioidei</taxon>
        <taxon>Cottales</taxon>
        <taxon>Liparidae</taxon>
        <taxon>Liparis</taxon>
    </lineage>
</organism>
<evidence type="ECO:0000313" key="2">
    <source>
        <dbReference type="EMBL" id="TNN25720.1"/>
    </source>
</evidence>
<accession>A0A4Z2EAY4</accession>
<feature type="compositionally biased region" description="Low complexity" evidence="1">
    <location>
        <begin position="48"/>
        <end position="57"/>
    </location>
</feature>
<reference evidence="2 3" key="1">
    <citation type="submission" date="2019-03" db="EMBL/GenBank/DDBJ databases">
        <title>First draft genome of Liparis tanakae, snailfish: a comprehensive survey of snailfish specific genes.</title>
        <authorList>
            <person name="Kim W."/>
            <person name="Song I."/>
            <person name="Jeong J.-H."/>
            <person name="Kim D."/>
            <person name="Kim S."/>
            <person name="Ryu S."/>
            <person name="Song J.Y."/>
            <person name="Lee S.K."/>
        </authorList>
    </citation>
    <scope>NUCLEOTIDE SEQUENCE [LARGE SCALE GENOMIC DNA]</scope>
    <source>
        <tissue evidence="2">Muscle</tissue>
    </source>
</reference>
<name>A0A4Z2EAY4_9TELE</name>
<gene>
    <name evidence="2" type="ORF">EYF80_064148</name>
</gene>
<feature type="region of interest" description="Disordered" evidence="1">
    <location>
        <begin position="18"/>
        <end position="71"/>
    </location>
</feature>
<comment type="caution">
    <text evidence="2">The sequence shown here is derived from an EMBL/GenBank/DDBJ whole genome shotgun (WGS) entry which is preliminary data.</text>
</comment>
<evidence type="ECO:0000256" key="1">
    <source>
        <dbReference type="SAM" id="MobiDB-lite"/>
    </source>
</evidence>
<protein>
    <submittedName>
        <fullName evidence="2">Uncharacterized protein</fullName>
    </submittedName>
</protein>
<feature type="compositionally biased region" description="Pro residues" evidence="1">
    <location>
        <begin position="58"/>
        <end position="71"/>
    </location>
</feature>
<dbReference type="Proteomes" id="UP000314294">
    <property type="component" value="Unassembled WGS sequence"/>
</dbReference>
<keyword evidence="3" id="KW-1185">Reference proteome</keyword>
<dbReference type="EMBL" id="SRLO01011824">
    <property type="protein sequence ID" value="TNN25720.1"/>
    <property type="molecule type" value="Genomic_DNA"/>
</dbReference>
<dbReference type="AlphaFoldDB" id="A0A4Z2EAY4"/>
<sequence length="105" mass="11059">MKVLPGAFMVLQSDVIEEPGNTASSPQALRGGATISSTQSPPALHPVTSSHLLHPVTSSPPPPTTQSPPPSIILLPLPHGVTLAPFISTRGFFLIRPQHDPDYPN</sequence>